<name>A0A4Q8M620_9GAMM</name>
<comment type="caution">
    <text evidence="2">The sequence shown here is derived from an EMBL/GenBank/DDBJ whole genome shotgun (WGS) entry which is preliminary data.</text>
</comment>
<accession>A0A4Q8M620</accession>
<evidence type="ECO:0000256" key="1">
    <source>
        <dbReference type="SAM" id="MobiDB-lite"/>
    </source>
</evidence>
<evidence type="ECO:0000313" key="3">
    <source>
        <dbReference type="Proteomes" id="UP000294164"/>
    </source>
</evidence>
<reference evidence="2 3" key="1">
    <citation type="submission" date="2019-02" db="EMBL/GenBank/DDBJ databases">
        <title>WGS of Pseudoxanthomonas species novum from clinical isolates.</title>
        <authorList>
            <person name="Bernier A.-M."/>
            <person name="Bernard K."/>
            <person name="Vachon A."/>
        </authorList>
    </citation>
    <scope>NUCLEOTIDE SEQUENCE [LARGE SCALE GENOMIC DNA]</scope>
    <source>
        <strain evidence="2 3">NML130969</strain>
    </source>
</reference>
<dbReference type="AlphaFoldDB" id="A0A4Q8M620"/>
<gene>
    <name evidence="2" type="ORF">EA655_10730</name>
</gene>
<dbReference type="OrthoDB" id="5526813at2"/>
<proteinExistence type="predicted"/>
<dbReference type="Proteomes" id="UP000294164">
    <property type="component" value="Unassembled WGS sequence"/>
</dbReference>
<dbReference type="RefSeq" id="WP_130534525.1">
    <property type="nucleotide sequence ID" value="NZ_SHMG01000005.1"/>
</dbReference>
<feature type="region of interest" description="Disordered" evidence="1">
    <location>
        <begin position="1"/>
        <end position="46"/>
    </location>
</feature>
<protein>
    <submittedName>
        <fullName evidence="2">Uncharacterized protein</fullName>
    </submittedName>
</protein>
<evidence type="ECO:0000313" key="2">
    <source>
        <dbReference type="EMBL" id="TAA42493.1"/>
    </source>
</evidence>
<feature type="compositionally biased region" description="Low complexity" evidence="1">
    <location>
        <begin position="106"/>
        <end position="117"/>
    </location>
</feature>
<organism evidence="2 3">
    <name type="scientific">Pseudoxanthomonas winnipegensis</name>
    <dbReference type="NCBI Taxonomy" id="2480810"/>
    <lineage>
        <taxon>Bacteria</taxon>
        <taxon>Pseudomonadati</taxon>
        <taxon>Pseudomonadota</taxon>
        <taxon>Gammaproteobacteria</taxon>
        <taxon>Lysobacterales</taxon>
        <taxon>Lysobacteraceae</taxon>
        <taxon>Pseudoxanthomonas</taxon>
    </lineage>
</organism>
<sequence length="150" mass="16162">MRNLHPYKATPTEPKRNPKEPSDPRGDAQARDDDAGSGGELTPGRVVVALRRRHPALRLNAMNPKLIAAVAAGTPLEHFVAMADLYRDKSAGYIVAAALSQFQEGSAPSPASPPQARAVRRGGRQTGAALQQSNRSVAAEWLDQQHEERP</sequence>
<dbReference type="EMBL" id="SHMG01000005">
    <property type="protein sequence ID" value="TAA42493.1"/>
    <property type="molecule type" value="Genomic_DNA"/>
</dbReference>
<feature type="region of interest" description="Disordered" evidence="1">
    <location>
        <begin position="102"/>
        <end position="150"/>
    </location>
</feature>
<feature type="compositionally biased region" description="Basic and acidic residues" evidence="1">
    <location>
        <begin position="13"/>
        <end position="34"/>
    </location>
</feature>